<dbReference type="EMBL" id="CAHR02000149">
    <property type="protein sequence ID" value="CCG83460.1"/>
    <property type="molecule type" value="Genomic_DNA"/>
</dbReference>
<accession>R4XJC7</accession>
<proteinExistence type="predicted"/>
<dbReference type="SUPFAM" id="SSF50475">
    <property type="entry name" value="FMN-binding split barrel"/>
    <property type="match status" value="1"/>
</dbReference>
<evidence type="ECO:0000259" key="1">
    <source>
        <dbReference type="Pfam" id="PF01243"/>
    </source>
</evidence>
<dbReference type="STRING" id="1097556.R4XJC7"/>
<reference evidence="2 3" key="1">
    <citation type="journal article" date="2013" name="MBio">
        <title>Genome sequencing of the plant pathogen Taphrina deformans, the causal agent of peach leaf curl.</title>
        <authorList>
            <person name="Cisse O.H."/>
            <person name="Almeida J.M.G.C.F."/>
            <person name="Fonseca A."/>
            <person name="Kumar A.A."/>
            <person name="Salojaervi J."/>
            <person name="Overmyer K."/>
            <person name="Hauser P.M."/>
            <person name="Pagni M."/>
        </authorList>
    </citation>
    <scope>NUCLEOTIDE SEQUENCE [LARGE SCALE GENOMIC DNA]</scope>
    <source>
        <strain evidence="3">PYCC 5710 / ATCC 11124 / CBS 356.35 / IMI 108563 / JCM 9778 / NBRC 8474</strain>
    </source>
</reference>
<sequence>MRFRAILHIDIIPQKSSSGNVQILLSFCPILPNSVTPGLENVDSCITVSRLKNSMENTLPQDIVDCLKNARYLHLGTCAENYPHVSLMNYIYVPAGEGAEHTSKVNEDCVVMLCSRRTKKFFNITINPKVSLLVHDWSTRQQATNATDLTALLSSLNAASLSKHSITLNGNAEVLDGPAETFFKQMMLDSASGQEARCYVEDPESAVILVHFGSARISDNSNNVEKWKSNGAEATPLSRRELNGSV</sequence>
<evidence type="ECO:0000313" key="2">
    <source>
        <dbReference type="EMBL" id="CCG83460.1"/>
    </source>
</evidence>
<evidence type="ECO:0000313" key="3">
    <source>
        <dbReference type="Proteomes" id="UP000013776"/>
    </source>
</evidence>
<dbReference type="PANTHER" id="PTHR28040">
    <property type="entry name" value="PYRIDOXAMINE 5'-PHOSPHATE OXIDASE YLR456W HOMOLOG-RELATED"/>
    <property type="match status" value="1"/>
</dbReference>
<dbReference type="Pfam" id="PF01243">
    <property type="entry name" value="PNPOx_N"/>
    <property type="match status" value="1"/>
</dbReference>
<dbReference type="OrthoDB" id="5300823at2759"/>
<dbReference type="eggNOG" id="ENOG502S00X">
    <property type="taxonomic scope" value="Eukaryota"/>
</dbReference>
<feature type="domain" description="Pyridoxamine 5'-phosphate oxidase N-terminal" evidence="1">
    <location>
        <begin position="60"/>
        <end position="181"/>
    </location>
</feature>
<dbReference type="PANTHER" id="PTHR28040:SF1">
    <property type="entry name" value="PYRIDOXAMINE 5'-PHOSPHATE OXIDASE YLR456W HOMOLOG-RELATED"/>
    <property type="match status" value="1"/>
</dbReference>
<gene>
    <name evidence="2" type="ORF">TAPDE_003684</name>
</gene>
<dbReference type="GO" id="GO:0005737">
    <property type="term" value="C:cytoplasm"/>
    <property type="evidence" value="ECO:0007669"/>
    <property type="project" value="TreeGrafter"/>
</dbReference>
<keyword evidence="3" id="KW-1185">Reference proteome</keyword>
<dbReference type="GO" id="GO:0005634">
    <property type="term" value="C:nucleus"/>
    <property type="evidence" value="ECO:0007669"/>
    <property type="project" value="TreeGrafter"/>
</dbReference>
<dbReference type="InterPro" id="IPR011576">
    <property type="entry name" value="Pyridox_Oxase_N"/>
</dbReference>
<dbReference type="InterPro" id="IPR052841">
    <property type="entry name" value="PMP_oxidase-like"/>
</dbReference>
<dbReference type="Proteomes" id="UP000013776">
    <property type="component" value="Unassembled WGS sequence"/>
</dbReference>
<dbReference type="VEuPathDB" id="FungiDB:TAPDE_003684"/>
<name>R4XJC7_TAPDE</name>
<organism evidence="2 3">
    <name type="scientific">Taphrina deformans (strain PYCC 5710 / ATCC 11124 / CBS 356.35 / IMI 108563 / JCM 9778 / NBRC 8474)</name>
    <name type="common">Peach leaf curl fungus</name>
    <name type="synonym">Lalaria deformans</name>
    <dbReference type="NCBI Taxonomy" id="1097556"/>
    <lineage>
        <taxon>Eukaryota</taxon>
        <taxon>Fungi</taxon>
        <taxon>Dikarya</taxon>
        <taxon>Ascomycota</taxon>
        <taxon>Taphrinomycotina</taxon>
        <taxon>Taphrinomycetes</taxon>
        <taxon>Taphrinales</taxon>
        <taxon>Taphrinaceae</taxon>
        <taxon>Taphrina</taxon>
    </lineage>
</organism>
<dbReference type="InterPro" id="IPR012349">
    <property type="entry name" value="Split_barrel_FMN-bd"/>
</dbReference>
<dbReference type="Gene3D" id="2.30.110.10">
    <property type="entry name" value="Electron Transport, Fmn-binding Protein, Chain A"/>
    <property type="match status" value="1"/>
</dbReference>
<comment type="caution">
    <text evidence="2">The sequence shown here is derived from an EMBL/GenBank/DDBJ whole genome shotgun (WGS) entry which is preliminary data.</text>
</comment>
<dbReference type="AlphaFoldDB" id="R4XJC7"/>
<protein>
    <recommendedName>
        <fullName evidence="1">Pyridoxamine 5'-phosphate oxidase N-terminal domain-containing protein</fullName>
    </recommendedName>
</protein>